<dbReference type="AlphaFoldDB" id="A0A017TAG8"/>
<reference evidence="8 9" key="1">
    <citation type="submission" date="2013-05" db="EMBL/GenBank/DDBJ databases">
        <title>Genome assembly of Chondromyces apiculatus DSM 436.</title>
        <authorList>
            <person name="Sharma G."/>
            <person name="Khatri I."/>
            <person name="Kaur C."/>
            <person name="Mayilraj S."/>
            <person name="Subramanian S."/>
        </authorList>
    </citation>
    <scope>NUCLEOTIDE SEQUENCE [LARGE SCALE GENOMIC DNA]</scope>
    <source>
        <strain evidence="8 9">DSM 436</strain>
    </source>
</reference>
<dbReference type="Gene3D" id="2.130.10.130">
    <property type="entry name" value="Integrin alpha, N-terminal"/>
    <property type="match status" value="1"/>
</dbReference>
<evidence type="ECO:0000256" key="5">
    <source>
        <dbReference type="ARBA" id="ARBA00023136"/>
    </source>
</evidence>
<dbReference type="InterPro" id="IPR045232">
    <property type="entry name" value="FAM234"/>
</dbReference>
<comment type="subcellular location">
    <subcellularLocation>
        <location evidence="1">Membrane</location>
        <topology evidence="1">Single-pass membrane protein</topology>
    </subcellularLocation>
</comment>
<keyword evidence="5" id="KW-0472">Membrane</keyword>
<evidence type="ECO:0000313" key="8">
    <source>
        <dbReference type="EMBL" id="EYF06229.1"/>
    </source>
</evidence>
<proteinExistence type="predicted"/>
<dbReference type="SUPFAM" id="SSF69318">
    <property type="entry name" value="Integrin alpha N-terminal domain"/>
    <property type="match status" value="2"/>
</dbReference>
<dbReference type="Proteomes" id="UP000019678">
    <property type="component" value="Unassembled WGS sequence"/>
</dbReference>
<keyword evidence="2" id="KW-0812">Transmembrane</keyword>
<organism evidence="8 9">
    <name type="scientific">Chondromyces apiculatus DSM 436</name>
    <dbReference type="NCBI Taxonomy" id="1192034"/>
    <lineage>
        <taxon>Bacteria</taxon>
        <taxon>Pseudomonadati</taxon>
        <taxon>Myxococcota</taxon>
        <taxon>Polyangia</taxon>
        <taxon>Polyangiales</taxon>
        <taxon>Polyangiaceae</taxon>
        <taxon>Chondromyces</taxon>
    </lineage>
</organism>
<dbReference type="RefSeq" id="WP_044240355.1">
    <property type="nucleotide sequence ID" value="NZ_ASRX01000017.1"/>
</dbReference>
<sequence length="568" mass="58687">MKRQGACGTGVLGKAGALLVAVGMLSGAGLGACSAASEGGSGNPTGSTGGAGGVGGAGVGGDTSVGGGLTVGVGGGPPSVCTVSESDESGVVPTCEDKAPADAFAPEVQWTWTVPAAPSGNMTGSYATPLVGNFTDDNSDGAIDLCDIPDVVVTTLYNLDGGLGLATGNMHLLSGDTGQLHFTYPGEVDAFVSPSFGDIDGDGLPEVVTADTAGHLVAYEHDGTLKWTGDLGGYRTTLSSAYCAATAIYDLDADGTPEILFGWEVFDNQGHKRFGDPTNASEHGGTYWCVTPTAADLDDDGKLEVVLGHEVFRSDGSLFWKLQGFTPGQPQVANLDADPEPEILLTTQNGISVIEHDGAVKFGPVRPTGSAASPNCWSKPSVVHDFDGDGVADVAMGSCDDYTVYSVGPAGLTPRWSQSVQDMSGLATATAFDFLGDGVAEAIYGDESQIYVFDGQTGSVQLTSPRQSGTLIEYPVVADVDNDGSAEIIYVSNYPAGTDGPTVTVLRDAEERWIPARRIWNQHSYHVTNVREDGTIPQHMKKSWELLNTFRTNAQISAQGECVPAPPQ</sequence>
<keyword evidence="9" id="KW-1185">Reference proteome</keyword>
<keyword evidence="4" id="KW-1133">Transmembrane helix</keyword>
<dbReference type="PROSITE" id="PS51257">
    <property type="entry name" value="PROKAR_LIPOPROTEIN"/>
    <property type="match status" value="1"/>
</dbReference>
<dbReference type="InterPro" id="IPR013517">
    <property type="entry name" value="FG-GAP"/>
</dbReference>
<dbReference type="PANTHER" id="PTHR21419:SF23">
    <property type="entry name" value="PROTEIN DEFECTIVE IN EXINE FORMATION 1"/>
    <property type="match status" value="1"/>
</dbReference>
<evidence type="ECO:0000256" key="4">
    <source>
        <dbReference type="ARBA" id="ARBA00022989"/>
    </source>
</evidence>
<feature type="compositionally biased region" description="Gly residues" evidence="6">
    <location>
        <begin position="39"/>
        <end position="55"/>
    </location>
</feature>
<dbReference type="eggNOG" id="COG1572">
    <property type="taxonomic scope" value="Bacteria"/>
</dbReference>
<keyword evidence="3 7" id="KW-0732">Signal</keyword>
<evidence type="ECO:0000256" key="1">
    <source>
        <dbReference type="ARBA" id="ARBA00004167"/>
    </source>
</evidence>
<dbReference type="STRING" id="1192034.CAP_2107"/>
<dbReference type="Pfam" id="PF13517">
    <property type="entry name" value="FG-GAP_3"/>
    <property type="match status" value="2"/>
</dbReference>
<dbReference type="EMBL" id="ASRX01000017">
    <property type="protein sequence ID" value="EYF06229.1"/>
    <property type="molecule type" value="Genomic_DNA"/>
</dbReference>
<gene>
    <name evidence="8" type="ORF">CAP_2107</name>
</gene>
<evidence type="ECO:0000256" key="7">
    <source>
        <dbReference type="SAM" id="SignalP"/>
    </source>
</evidence>
<feature type="signal peptide" evidence="7">
    <location>
        <begin position="1"/>
        <end position="31"/>
    </location>
</feature>
<evidence type="ECO:0000256" key="2">
    <source>
        <dbReference type="ARBA" id="ARBA00022692"/>
    </source>
</evidence>
<protein>
    <submittedName>
        <fullName evidence="8">Hemolysin-related protein Vcp</fullName>
    </submittedName>
</protein>
<name>A0A017TAG8_9BACT</name>
<dbReference type="PANTHER" id="PTHR21419">
    <property type="match status" value="1"/>
</dbReference>
<feature type="region of interest" description="Disordered" evidence="6">
    <location>
        <begin position="35"/>
        <end position="55"/>
    </location>
</feature>
<comment type="caution">
    <text evidence="8">The sequence shown here is derived from an EMBL/GenBank/DDBJ whole genome shotgun (WGS) entry which is preliminary data.</text>
</comment>
<evidence type="ECO:0000256" key="3">
    <source>
        <dbReference type="ARBA" id="ARBA00022729"/>
    </source>
</evidence>
<evidence type="ECO:0000313" key="9">
    <source>
        <dbReference type="Proteomes" id="UP000019678"/>
    </source>
</evidence>
<evidence type="ECO:0000256" key="6">
    <source>
        <dbReference type="SAM" id="MobiDB-lite"/>
    </source>
</evidence>
<accession>A0A017TAG8</accession>
<dbReference type="InterPro" id="IPR028994">
    <property type="entry name" value="Integrin_alpha_N"/>
</dbReference>
<dbReference type="GO" id="GO:0016020">
    <property type="term" value="C:membrane"/>
    <property type="evidence" value="ECO:0007669"/>
    <property type="project" value="UniProtKB-SubCell"/>
</dbReference>
<feature type="chain" id="PRO_5001496477" evidence="7">
    <location>
        <begin position="32"/>
        <end position="568"/>
    </location>
</feature>